<dbReference type="SUPFAM" id="SSF143985">
    <property type="entry name" value="L,D-transpeptidase pre-catalytic domain-like"/>
    <property type="match status" value="1"/>
</dbReference>
<dbReference type="InterPro" id="IPR005490">
    <property type="entry name" value="LD_TPept_cat_dom"/>
</dbReference>
<organism evidence="9 10">
    <name type="scientific">Collinsella stercoris DSM 13279</name>
    <dbReference type="NCBI Taxonomy" id="445975"/>
    <lineage>
        <taxon>Bacteria</taxon>
        <taxon>Bacillati</taxon>
        <taxon>Actinomycetota</taxon>
        <taxon>Coriobacteriia</taxon>
        <taxon>Coriobacteriales</taxon>
        <taxon>Coriobacteriaceae</taxon>
        <taxon>Collinsella</taxon>
    </lineage>
</organism>
<dbReference type="SUPFAM" id="SSF141523">
    <property type="entry name" value="L,D-transpeptidase catalytic domain-like"/>
    <property type="match status" value="1"/>
</dbReference>
<comment type="caution">
    <text evidence="9">The sequence shown here is derived from an EMBL/GenBank/DDBJ whole genome shotgun (WGS) entry which is preliminary data.</text>
</comment>
<dbReference type="InterPro" id="IPR038054">
    <property type="entry name" value="LD_TPept-like_central_sf"/>
</dbReference>
<feature type="active site" description="Proton donor/acceptor" evidence="6">
    <location>
        <position position="487"/>
    </location>
</feature>
<keyword evidence="10" id="KW-1185">Reference proteome</keyword>
<dbReference type="PANTHER" id="PTHR30582:SF33">
    <property type="entry name" value="EXPORTED PROTEIN"/>
    <property type="match status" value="1"/>
</dbReference>
<keyword evidence="2" id="KW-0808">Transferase</keyword>
<dbReference type="GO" id="GO:0005576">
    <property type="term" value="C:extracellular region"/>
    <property type="evidence" value="ECO:0007669"/>
    <property type="project" value="TreeGrafter"/>
</dbReference>
<reference evidence="9 10" key="1">
    <citation type="submission" date="2008-10" db="EMBL/GenBank/DDBJ databases">
        <title>Draft genome sequence of Collinsella stercoris (DSM 13279).</title>
        <authorList>
            <person name="Sudarsanam P."/>
            <person name="Ley R."/>
            <person name="Guruge J."/>
            <person name="Turnbaugh P.J."/>
            <person name="Mahowald M."/>
            <person name="Liep D."/>
            <person name="Gordon J."/>
        </authorList>
    </citation>
    <scope>NUCLEOTIDE SEQUENCE [LARGE SCALE GENOMIC DNA]</scope>
    <source>
        <strain evidence="9 10">DSM 13279</strain>
    </source>
</reference>
<dbReference type="HOGENOM" id="CLU_022707_2_1_11"/>
<feature type="transmembrane region" description="Helical" evidence="7">
    <location>
        <begin position="50"/>
        <end position="71"/>
    </location>
</feature>
<evidence type="ECO:0000256" key="6">
    <source>
        <dbReference type="PROSITE-ProRule" id="PRU01373"/>
    </source>
</evidence>
<dbReference type="CDD" id="cd16913">
    <property type="entry name" value="YkuD_like"/>
    <property type="match status" value="1"/>
</dbReference>
<evidence type="ECO:0000256" key="4">
    <source>
        <dbReference type="ARBA" id="ARBA00022984"/>
    </source>
</evidence>
<dbReference type="Gene3D" id="2.40.440.10">
    <property type="entry name" value="L,D-transpeptidase catalytic domain-like"/>
    <property type="match status" value="1"/>
</dbReference>
<evidence type="ECO:0000313" key="10">
    <source>
        <dbReference type="Proteomes" id="UP000003560"/>
    </source>
</evidence>
<feature type="domain" description="L,D-TPase catalytic" evidence="8">
    <location>
        <begin position="403"/>
        <end position="535"/>
    </location>
</feature>
<proteinExistence type="predicted"/>
<keyword evidence="7" id="KW-0472">Membrane</keyword>
<dbReference type="GO" id="GO:0071972">
    <property type="term" value="F:peptidoglycan L,D-transpeptidase activity"/>
    <property type="evidence" value="ECO:0007669"/>
    <property type="project" value="TreeGrafter"/>
</dbReference>
<evidence type="ECO:0000256" key="7">
    <source>
        <dbReference type="SAM" id="Phobius"/>
    </source>
</evidence>
<keyword evidence="7" id="KW-0812">Transmembrane</keyword>
<dbReference type="GO" id="GO:0008360">
    <property type="term" value="P:regulation of cell shape"/>
    <property type="evidence" value="ECO:0007669"/>
    <property type="project" value="UniProtKB-UniRule"/>
</dbReference>
<evidence type="ECO:0000313" key="9">
    <source>
        <dbReference type="EMBL" id="EEA90122.1"/>
    </source>
</evidence>
<reference evidence="9 10" key="2">
    <citation type="submission" date="2008-10" db="EMBL/GenBank/DDBJ databases">
        <authorList>
            <person name="Fulton L."/>
            <person name="Clifton S."/>
            <person name="Fulton B."/>
            <person name="Xu J."/>
            <person name="Minx P."/>
            <person name="Pepin K.H."/>
            <person name="Johnson M."/>
            <person name="Thiruvilangam P."/>
            <person name="Bhonagiri V."/>
            <person name="Nash W.E."/>
            <person name="Mardis E.R."/>
            <person name="Wilson R.K."/>
        </authorList>
    </citation>
    <scope>NUCLEOTIDE SEQUENCE [LARGE SCALE GENOMIC DNA]</scope>
    <source>
        <strain evidence="9 10">DSM 13279</strain>
    </source>
</reference>
<protein>
    <submittedName>
        <fullName evidence="9">ErfK/YbiS/YcfS/YnhG</fullName>
    </submittedName>
</protein>
<evidence type="ECO:0000256" key="1">
    <source>
        <dbReference type="ARBA" id="ARBA00004752"/>
    </source>
</evidence>
<keyword evidence="5 6" id="KW-0961">Cell wall biogenesis/degradation</keyword>
<keyword evidence="4 6" id="KW-0573">Peptidoglycan synthesis</keyword>
<dbReference type="Pfam" id="PF03734">
    <property type="entry name" value="YkuD"/>
    <property type="match status" value="1"/>
</dbReference>
<dbReference type="EMBL" id="ABXJ01000092">
    <property type="protein sequence ID" value="EEA90122.1"/>
    <property type="molecule type" value="Genomic_DNA"/>
</dbReference>
<dbReference type="UniPathway" id="UPA00219"/>
<comment type="pathway">
    <text evidence="1 6">Cell wall biogenesis; peptidoglycan biosynthesis.</text>
</comment>
<accession>B6GC68</accession>
<dbReference type="AlphaFoldDB" id="B6GC68"/>
<keyword evidence="7" id="KW-1133">Transmembrane helix</keyword>
<dbReference type="Gene3D" id="3.10.20.800">
    <property type="match status" value="1"/>
</dbReference>
<dbReference type="Proteomes" id="UP000003560">
    <property type="component" value="Unassembled WGS sequence"/>
</dbReference>
<keyword evidence="3 6" id="KW-0133">Cell shape</keyword>
<dbReference type="InterPro" id="IPR038063">
    <property type="entry name" value="Transpep_catalytic_dom"/>
</dbReference>
<dbReference type="STRING" id="445975.COLSTE_01688"/>
<dbReference type="GO" id="GO:0018104">
    <property type="term" value="P:peptidoglycan-protein cross-linking"/>
    <property type="evidence" value="ECO:0007669"/>
    <property type="project" value="TreeGrafter"/>
</dbReference>
<sequence length="536" mass="57224">MTGNSHHGANLGGSRFAQGDERQAVGSAAYAPSHRAAASKPERRRGRGPLIALGVLLLVVAVAYGAGVVLFSNACYPNTVIADVDVSLMMRDTAVSRVKTSAEGYRLTIEGDGFTWQFDPESASEVIDAGAAVAAVIDGNEPFIWPARLVQALQSEPAEGAVKSTEDGEEDVELDDIALPDSFDRDAFLEELGAALDAYNATRTGTFDAAGAYDAEAGMFTLSKARSNQKLDAASIERAALMAISTLDDTVTLDEQSFVPLANGASEEQVQAAIDAANELIGTDVDLKMGGNVVATLDGSTFVQWMTFDENLTPTLTTEPLTAWVHELAVSKLDTIGCERTYTRPDGKSVTVSGGTYGWNSNEAELVKLLQDAVANKQVGEVDVPTLQNAATWTAKGERDWGAYCDIDLTEQHVRYYDAAGTLVWESGCVTGNPNEGDATPTGVYILNAKRQNETLIGFDEDKDGEPDYKSPVAYWMPFVGNAIGLHDATWQPAAYFSNPQAYTWAGSHGCVNLPLDKAAELYNLIQVGDCVIVHP</sequence>
<dbReference type="InterPro" id="IPR050979">
    <property type="entry name" value="LD-transpeptidase"/>
</dbReference>
<dbReference type="PANTHER" id="PTHR30582">
    <property type="entry name" value="L,D-TRANSPEPTIDASE"/>
    <property type="match status" value="1"/>
</dbReference>
<evidence type="ECO:0000256" key="2">
    <source>
        <dbReference type="ARBA" id="ARBA00022679"/>
    </source>
</evidence>
<evidence type="ECO:0000256" key="3">
    <source>
        <dbReference type="ARBA" id="ARBA00022960"/>
    </source>
</evidence>
<gene>
    <name evidence="9" type="ORF">COLSTE_01688</name>
</gene>
<evidence type="ECO:0000256" key="5">
    <source>
        <dbReference type="ARBA" id="ARBA00023316"/>
    </source>
</evidence>
<dbReference type="GO" id="GO:0071555">
    <property type="term" value="P:cell wall organization"/>
    <property type="evidence" value="ECO:0007669"/>
    <property type="project" value="UniProtKB-UniRule"/>
</dbReference>
<dbReference type="GO" id="GO:0016740">
    <property type="term" value="F:transferase activity"/>
    <property type="evidence" value="ECO:0007669"/>
    <property type="project" value="UniProtKB-KW"/>
</dbReference>
<feature type="active site" description="Nucleophile" evidence="6">
    <location>
        <position position="511"/>
    </location>
</feature>
<dbReference type="eggNOG" id="COG1376">
    <property type="taxonomic scope" value="Bacteria"/>
</dbReference>
<dbReference type="PROSITE" id="PS52029">
    <property type="entry name" value="LD_TPASE"/>
    <property type="match status" value="1"/>
</dbReference>
<name>B6GC68_9ACTN</name>
<dbReference type="MEROPS" id="C82.001"/>
<evidence type="ECO:0000259" key="8">
    <source>
        <dbReference type="PROSITE" id="PS52029"/>
    </source>
</evidence>